<dbReference type="PANTHER" id="PTHR47592:SF31">
    <property type="entry name" value="ZINC FINGER, CCHC-TYPE-RELATED"/>
    <property type="match status" value="1"/>
</dbReference>
<name>A0A438J6Q8_VITVI</name>
<dbReference type="Pfam" id="PF14223">
    <property type="entry name" value="Retrotran_gag_2"/>
    <property type="match status" value="1"/>
</dbReference>
<accession>A0A438J6Q8</accession>
<dbReference type="PANTHER" id="PTHR47592">
    <property type="entry name" value="PBF68 PROTEIN"/>
    <property type="match status" value="1"/>
</dbReference>
<protein>
    <submittedName>
        <fullName evidence="1">Uncharacterized protein</fullName>
    </submittedName>
</protein>
<comment type="caution">
    <text evidence="1">The sequence shown here is derived from an EMBL/GenBank/DDBJ whole genome shotgun (WGS) entry which is preliminary data.</text>
</comment>
<dbReference type="Proteomes" id="UP000288805">
    <property type="component" value="Unassembled WGS sequence"/>
</dbReference>
<evidence type="ECO:0000313" key="1">
    <source>
        <dbReference type="EMBL" id="RVX04643.1"/>
    </source>
</evidence>
<sequence>MDGALVGGAFMSASLQFLFHRWQDKVRFLLTALKIFYILDPTLAPLPEPKENDTSQVVAARKKREEDELICRGHILNALSDRLYDLYTNTYSTREIWEALENKYKAEEEVLKIELPEAFQVGAIVAKYHQVGKVNGRGFSTRVKITPWKRFKNIFALRKNRDQETKW</sequence>
<organism evidence="1 2">
    <name type="scientific">Vitis vinifera</name>
    <name type="common">Grape</name>
    <dbReference type="NCBI Taxonomy" id="29760"/>
    <lineage>
        <taxon>Eukaryota</taxon>
        <taxon>Viridiplantae</taxon>
        <taxon>Streptophyta</taxon>
        <taxon>Embryophyta</taxon>
        <taxon>Tracheophyta</taxon>
        <taxon>Spermatophyta</taxon>
        <taxon>Magnoliopsida</taxon>
        <taxon>eudicotyledons</taxon>
        <taxon>Gunneridae</taxon>
        <taxon>Pentapetalae</taxon>
        <taxon>rosids</taxon>
        <taxon>Vitales</taxon>
        <taxon>Vitaceae</taxon>
        <taxon>Viteae</taxon>
        <taxon>Vitis</taxon>
    </lineage>
</organism>
<evidence type="ECO:0000313" key="2">
    <source>
        <dbReference type="Proteomes" id="UP000288805"/>
    </source>
</evidence>
<dbReference type="EMBL" id="QGNW01000060">
    <property type="protein sequence ID" value="RVX04643.1"/>
    <property type="molecule type" value="Genomic_DNA"/>
</dbReference>
<gene>
    <name evidence="1" type="ORF">CK203_023387</name>
</gene>
<dbReference type="AlphaFoldDB" id="A0A438J6Q8"/>
<reference evidence="1 2" key="1">
    <citation type="journal article" date="2018" name="PLoS Genet.">
        <title>Population sequencing reveals clonal diversity and ancestral inbreeding in the grapevine cultivar Chardonnay.</title>
        <authorList>
            <person name="Roach M.J."/>
            <person name="Johnson D.L."/>
            <person name="Bohlmann J."/>
            <person name="van Vuuren H.J."/>
            <person name="Jones S.J."/>
            <person name="Pretorius I.S."/>
            <person name="Schmidt S.A."/>
            <person name="Borneman A.R."/>
        </authorList>
    </citation>
    <scope>NUCLEOTIDE SEQUENCE [LARGE SCALE GENOMIC DNA]</scope>
    <source>
        <strain evidence="2">cv. Chardonnay</strain>
        <tissue evidence="1">Leaf</tissue>
    </source>
</reference>
<proteinExistence type="predicted"/>